<keyword evidence="2" id="KW-1185">Reference proteome</keyword>
<gene>
    <name evidence="1" type="ORF">F4821DRAFT_77773</name>
</gene>
<proteinExistence type="predicted"/>
<sequence length="213" mass="23762">MPLRLCPADESDARRAADIEHVAYTPNPVNGILFPGPFPPDVLDWRAQQLASDLEGDSSTRWLKVVDTDLPEGPEQMIAFAKWHIYSESPKPTPRTFGAGCNAEACELLFGGIAKQRVRILGDQPYFYLSLLHTEPKHQGRGAGGMLTEWGVQEARKHNMIAYVESSEAAHSLYKKCGFRDVECLSIDMSKWGLKEKHNTWSMICDPSETAAE</sequence>
<evidence type="ECO:0000313" key="1">
    <source>
        <dbReference type="EMBL" id="KAI6093246.1"/>
    </source>
</evidence>
<comment type="caution">
    <text evidence="1">The sequence shown here is derived from an EMBL/GenBank/DDBJ whole genome shotgun (WGS) entry which is preliminary data.</text>
</comment>
<name>A0ACC0DLG4_9PEZI</name>
<organism evidence="1 2">
    <name type="scientific">Hypoxylon rubiginosum</name>
    <dbReference type="NCBI Taxonomy" id="110542"/>
    <lineage>
        <taxon>Eukaryota</taxon>
        <taxon>Fungi</taxon>
        <taxon>Dikarya</taxon>
        <taxon>Ascomycota</taxon>
        <taxon>Pezizomycotina</taxon>
        <taxon>Sordariomycetes</taxon>
        <taxon>Xylariomycetidae</taxon>
        <taxon>Xylariales</taxon>
        <taxon>Hypoxylaceae</taxon>
        <taxon>Hypoxylon</taxon>
    </lineage>
</organism>
<reference evidence="1 2" key="1">
    <citation type="journal article" date="2022" name="New Phytol.">
        <title>Ecological generalism drives hyperdiversity of secondary metabolite gene clusters in xylarialean endophytes.</title>
        <authorList>
            <person name="Franco M.E.E."/>
            <person name="Wisecaver J.H."/>
            <person name="Arnold A.E."/>
            <person name="Ju Y.M."/>
            <person name="Slot J.C."/>
            <person name="Ahrendt S."/>
            <person name="Moore L.P."/>
            <person name="Eastman K.E."/>
            <person name="Scott K."/>
            <person name="Konkel Z."/>
            <person name="Mondo S.J."/>
            <person name="Kuo A."/>
            <person name="Hayes R.D."/>
            <person name="Haridas S."/>
            <person name="Andreopoulos B."/>
            <person name="Riley R."/>
            <person name="LaButti K."/>
            <person name="Pangilinan J."/>
            <person name="Lipzen A."/>
            <person name="Amirebrahimi M."/>
            <person name="Yan J."/>
            <person name="Adam C."/>
            <person name="Keymanesh K."/>
            <person name="Ng V."/>
            <person name="Louie K."/>
            <person name="Northen T."/>
            <person name="Drula E."/>
            <person name="Henrissat B."/>
            <person name="Hsieh H.M."/>
            <person name="Youens-Clark K."/>
            <person name="Lutzoni F."/>
            <person name="Miadlikowska J."/>
            <person name="Eastwood D.C."/>
            <person name="Hamelin R.C."/>
            <person name="Grigoriev I.V."/>
            <person name="U'Ren J.M."/>
        </authorList>
    </citation>
    <scope>NUCLEOTIDE SEQUENCE [LARGE SCALE GENOMIC DNA]</scope>
    <source>
        <strain evidence="1 2">ER1909</strain>
    </source>
</reference>
<evidence type="ECO:0000313" key="2">
    <source>
        <dbReference type="Proteomes" id="UP001497680"/>
    </source>
</evidence>
<dbReference type="Proteomes" id="UP001497680">
    <property type="component" value="Unassembled WGS sequence"/>
</dbReference>
<protein>
    <submittedName>
        <fullName evidence="1">Acyl-CoA N-acyltransferase</fullName>
    </submittedName>
</protein>
<accession>A0ACC0DLG4</accession>
<dbReference type="EMBL" id="MU394281">
    <property type="protein sequence ID" value="KAI6093246.1"/>
    <property type="molecule type" value="Genomic_DNA"/>
</dbReference>